<dbReference type="RefSeq" id="WP_222987927.1">
    <property type="nucleotide sequence ID" value="NZ_JAINVV010000001.1"/>
</dbReference>
<gene>
    <name evidence="6" type="ORF">K7G82_00855</name>
</gene>
<name>A0ABS7PHU1_9SPHN</name>
<feature type="domain" description="Peptidase M16 N-terminal" evidence="4">
    <location>
        <begin position="49"/>
        <end position="192"/>
    </location>
</feature>
<dbReference type="PANTHER" id="PTHR11851:SF49">
    <property type="entry name" value="MITOCHONDRIAL-PROCESSING PEPTIDASE SUBUNIT ALPHA"/>
    <property type="match status" value="1"/>
</dbReference>
<evidence type="ECO:0000259" key="5">
    <source>
        <dbReference type="Pfam" id="PF05193"/>
    </source>
</evidence>
<dbReference type="InterPro" id="IPR050361">
    <property type="entry name" value="MPP/UQCRC_Complex"/>
</dbReference>
<evidence type="ECO:0000256" key="1">
    <source>
        <dbReference type="ARBA" id="ARBA00007261"/>
    </source>
</evidence>
<dbReference type="EMBL" id="JAINVV010000001">
    <property type="protein sequence ID" value="MBY8820818.1"/>
    <property type="molecule type" value="Genomic_DNA"/>
</dbReference>
<reference evidence="6 7" key="1">
    <citation type="submission" date="2021-08" db="EMBL/GenBank/DDBJ databases">
        <authorList>
            <person name="Tuo L."/>
        </authorList>
    </citation>
    <scope>NUCLEOTIDE SEQUENCE [LARGE SCALE GENOMIC DNA]</scope>
    <source>
        <strain evidence="6 7">JCM 31229</strain>
    </source>
</reference>
<feature type="signal peptide" evidence="3">
    <location>
        <begin position="1"/>
        <end position="20"/>
    </location>
</feature>
<dbReference type="InterPro" id="IPR007863">
    <property type="entry name" value="Peptidase_M16_C"/>
</dbReference>
<dbReference type="Pfam" id="PF05193">
    <property type="entry name" value="Peptidase_M16_C"/>
    <property type="match status" value="2"/>
</dbReference>
<keyword evidence="2" id="KW-0378">Hydrolase</keyword>
<evidence type="ECO:0000256" key="3">
    <source>
        <dbReference type="SAM" id="SignalP"/>
    </source>
</evidence>
<dbReference type="SUPFAM" id="SSF63411">
    <property type="entry name" value="LuxS/MPP-like metallohydrolase"/>
    <property type="match status" value="4"/>
</dbReference>
<sequence>MKRLRIASVALLMVPVPALADGPPTPAPAIAVPPIGFTQRTLPNGLRLIASRDPKAASAAVYVFYDVGQRDDPVRRGGFAHLFEHLMFKTTRNLPQGAQSYMTSLGLRANASTLWDFTIYNMSGPADQLERMLWIEGERMRNLVIDEPAYVSERNVVKEELRQRIFTQPYGRILYTLIPGFAFSTHPYARPIGGTAADLDRAGLAEVRAFHEAYYRPDNAIVVVVGNFDPATLDRWADRHLGGIPRPTAAIPRDTRDEAPRTAPATVDAYAPNVPLPALIAAWRAPAARDPDRAALLLIDALLTGGPAARLNRVLANEKKLASSVISYNLPARDGYAYALFVTLADGVKLADTQAALDAELDRLRTAPLDQAELDRVRNAILGSALAGRETVDGRAYALGEAAILTGSAASDDALLSAIRAMTPADVRQAAVRLFPAERRVTIRYQDEKARPAGYVGDRPANAAAVDAMGTVVPPAMRPPATIAAEGERETAPSAGIAVARSVPAILDRRLPNGLRLVTARSSDLPLATLELIVPGGDAADPDGRAGLADITAALVMRGAAGRDAAGFTSALDALGASLVATAQPDATTLRLTAPTTNIAAAGALLADAVLRPILAPAELDSERKKQLAALQLAQKHPMQTGLRALQQAVFAGTPYASLPTPQSLGTISASDVRASHAAWRPDGATLIVTGSLSGVEAEALASRLFGGWRGDKAPVARTPIPTATGPRIVAVDLPGAGQSAVLAGYRLPPRGDAAFRGVELASVIVGGGSQAWLSQEIRQKRGLSYGAGSEITMRAGGGQLLAASQTKNESAPEVVDLILAQFGRLATDMPAPAQRDERARFLANMRATQSERTASLADYLATLVITGTPLTEATRELSGPIAVTDAQLARATALLAPSNADIVVVGDAKQWIDTLRKRFPVIEFVSSNTLTTN</sequence>
<evidence type="ECO:0000259" key="4">
    <source>
        <dbReference type="Pfam" id="PF00675"/>
    </source>
</evidence>
<evidence type="ECO:0000313" key="7">
    <source>
        <dbReference type="Proteomes" id="UP000706039"/>
    </source>
</evidence>
<dbReference type="InterPro" id="IPR011249">
    <property type="entry name" value="Metalloenz_LuxS/M16"/>
</dbReference>
<evidence type="ECO:0000256" key="2">
    <source>
        <dbReference type="ARBA" id="ARBA00023049"/>
    </source>
</evidence>
<feature type="domain" description="Peptidase M16 N-terminal" evidence="4">
    <location>
        <begin position="519"/>
        <end position="657"/>
    </location>
</feature>
<feature type="chain" id="PRO_5045206987" evidence="3">
    <location>
        <begin position="21"/>
        <end position="934"/>
    </location>
</feature>
<evidence type="ECO:0000313" key="6">
    <source>
        <dbReference type="EMBL" id="MBY8820818.1"/>
    </source>
</evidence>
<keyword evidence="7" id="KW-1185">Reference proteome</keyword>
<accession>A0ABS7PHU1</accession>
<keyword evidence="2" id="KW-0645">Protease</keyword>
<keyword evidence="3" id="KW-0732">Signal</keyword>
<dbReference type="Proteomes" id="UP000706039">
    <property type="component" value="Unassembled WGS sequence"/>
</dbReference>
<dbReference type="InterPro" id="IPR011765">
    <property type="entry name" value="Pept_M16_N"/>
</dbReference>
<protein>
    <submittedName>
        <fullName evidence="6">Insulinase family protein</fullName>
    </submittedName>
</protein>
<feature type="domain" description="Peptidase M16 C-terminal" evidence="5">
    <location>
        <begin position="205"/>
        <end position="380"/>
    </location>
</feature>
<keyword evidence="2" id="KW-0482">Metalloprotease</keyword>
<comment type="caution">
    <text evidence="6">The sequence shown here is derived from an EMBL/GenBank/DDBJ whole genome shotgun (WGS) entry which is preliminary data.</text>
</comment>
<dbReference type="Pfam" id="PF00675">
    <property type="entry name" value="Peptidase_M16"/>
    <property type="match status" value="2"/>
</dbReference>
<organism evidence="6 7">
    <name type="scientific">Sphingomonas colocasiae</name>
    <dbReference type="NCBI Taxonomy" id="1848973"/>
    <lineage>
        <taxon>Bacteria</taxon>
        <taxon>Pseudomonadati</taxon>
        <taxon>Pseudomonadota</taxon>
        <taxon>Alphaproteobacteria</taxon>
        <taxon>Sphingomonadales</taxon>
        <taxon>Sphingomonadaceae</taxon>
        <taxon>Sphingomonas</taxon>
    </lineage>
</organism>
<comment type="similarity">
    <text evidence="1">Belongs to the peptidase M16 family.</text>
</comment>
<dbReference type="Gene3D" id="3.30.830.10">
    <property type="entry name" value="Metalloenzyme, LuxS/M16 peptidase-like"/>
    <property type="match status" value="4"/>
</dbReference>
<dbReference type="PANTHER" id="PTHR11851">
    <property type="entry name" value="METALLOPROTEASE"/>
    <property type="match status" value="1"/>
</dbReference>
<proteinExistence type="inferred from homology"/>
<feature type="domain" description="Peptidase M16 C-terminal" evidence="5">
    <location>
        <begin position="668"/>
        <end position="831"/>
    </location>
</feature>